<reference evidence="1" key="1">
    <citation type="journal article" date="2021" name="PeerJ">
        <title>Extensive microbial diversity within the chicken gut microbiome revealed by metagenomics and culture.</title>
        <authorList>
            <person name="Gilroy R."/>
            <person name="Ravi A."/>
            <person name="Getino M."/>
            <person name="Pursley I."/>
            <person name="Horton D.L."/>
            <person name="Alikhan N.F."/>
            <person name="Baker D."/>
            <person name="Gharbi K."/>
            <person name="Hall N."/>
            <person name="Watson M."/>
            <person name="Adriaenssens E.M."/>
            <person name="Foster-Nyarko E."/>
            <person name="Jarju S."/>
            <person name="Secka A."/>
            <person name="Antonio M."/>
            <person name="Oren A."/>
            <person name="Chaudhuri R.R."/>
            <person name="La Ragione R."/>
            <person name="Hildebrand F."/>
            <person name="Pallen M.J."/>
        </authorList>
    </citation>
    <scope>NUCLEOTIDE SEQUENCE</scope>
    <source>
        <strain evidence="1">CHK118-2852</strain>
    </source>
</reference>
<accession>A0A9D2GZS5</accession>
<protein>
    <submittedName>
        <fullName evidence="1">Uncharacterized protein</fullName>
    </submittedName>
</protein>
<dbReference type="EMBL" id="DXAV01000083">
    <property type="protein sequence ID" value="HIZ92417.1"/>
    <property type="molecule type" value="Genomic_DNA"/>
</dbReference>
<dbReference type="AlphaFoldDB" id="A0A9D2GZS5"/>
<sequence>MTPRQFVEQEMDRIRELTSGLSEERYDEYLQQLIVELENERQLLCWNDMDE</sequence>
<gene>
    <name evidence="1" type="ORF">H9807_09940</name>
</gene>
<evidence type="ECO:0000313" key="2">
    <source>
        <dbReference type="Proteomes" id="UP000824108"/>
    </source>
</evidence>
<reference evidence="1" key="2">
    <citation type="submission" date="2021-04" db="EMBL/GenBank/DDBJ databases">
        <authorList>
            <person name="Gilroy R."/>
        </authorList>
    </citation>
    <scope>NUCLEOTIDE SEQUENCE</scope>
    <source>
        <strain evidence="1">CHK118-2852</strain>
    </source>
</reference>
<evidence type="ECO:0000313" key="1">
    <source>
        <dbReference type="EMBL" id="HIZ92417.1"/>
    </source>
</evidence>
<proteinExistence type="predicted"/>
<comment type="caution">
    <text evidence="1">The sequence shown here is derived from an EMBL/GenBank/DDBJ whole genome shotgun (WGS) entry which is preliminary data.</text>
</comment>
<name>A0A9D2GZS5_9BACE</name>
<organism evidence="1 2">
    <name type="scientific">Candidatus Bacteroides merdavium</name>
    <dbReference type="NCBI Taxonomy" id="2838472"/>
    <lineage>
        <taxon>Bacteria</taxon>
        <taxon>Pseudomonadati</taxon>
        <taxon>Bacteroidota</taxon>
        <taxon>Bacteroidia</taxon>
        <taxon>Bacteroidales</taxon>
        <taxon>Bacteroidaceae</taxon>
        <taxon>Bacteroides</taxon>
    </lineage>
</organism>
<dbReference type="Proteomes" id="UP000824108">
    <property type="component" value="Unassembled WGS sequence"/>
</dbReference>